<protein>
    <submittedName>
        <fullName evidence="3">SH3 domain-containing protein</fullName>
    </submittedName>
</protein>
<dbReference type="Proteomes" id="UP000481583">
    <property type="component" value="Unassembled WGS sequence"/>
</dbReference>
<feature type="domain" description="SH3b" evidence="2">
    <location>
        <begin position="53"/>
        <end position="114"/>
    </location>
</feature>
<evidence type="ECO:0000313" key="3">
    <source>
        <dbReference type="EMBL" id="NGN70155.1"/>
    </source>
</evidence>
<dbReference type="InterPro" id="IPR003646">
    <property type="entry name" value="SH3-like_bac-type"/>
</dbReference>
<keyword evidence="4" id="KW-1185">Reference proteome</keyword>
<evidence type="ECO:0000259" key="2">
    <source>
        <dbReference type="Pfam" id="PF08239"/>
    </source>
</evidence>
<dbReference type="RefSeq" id="WP_165245719.1">
    <property type="nucleotide sequence ID" value="NZ_JAAKZV010000423.1"/>
</dbReference>
<organism evidence="3 4">
    <name type="scientific">Streptomyces coryli</name>
    <dbReference type="NCBI Taxonomy" id="1128680"/>
    <lineage>
        <taxon>Bacteria</taxon>
        <taxon>Bacillati</taxon>
        <taxon>Actinomycetota</taxon>
        <taxon>Actinomycetes</taxon>
        <taxon>Kitasatosporales</taxon>
        <taxon>Streptomycetaceae</taxon>
        <taxon>Streptomyces</taxon>
    </lineage>
</organism>
<proteinExistence type="predicted"/>
<feature type="signal peptide" evidence="1">
    <location>
        <begin position="1"/>
        <end position="28"/>
    </location>
</feature>
<gene>
    <name evidence="3" type="ORF">G5C51_40500</name>
</gene>
<evidence type="ECO:0000313" key="4">
    <source>
        <dbReference type="Proteomes" id="UP000481583"/>
    </source>
</evidence>
<dbReference type="Pfam" id="PF08239">
    <property type="entry name" value="SH3_3"/>
    <property type="match status" value="1"/>
</dbReference>
<comment type="caution">
    <text evidence="3">The sequence shown here is derived from an EMBL/GenBank/DDBJ whole genome shotgun (WGS) entry which is preliminary data.</text>
</comment>
<dbReference type="EMBL" id="JAAKZV010000423">
    <property type="protein sequence ID" value="NGN70155.1"/>
    <property type="molecule type" value="Genomic_DNA"/>
</dbReference>
<name>A0A6G4UD48_9ACTN</name>
<sequence length="136" mass="14571">MLKRTRTTAAVAAGAIAFGALAATPVMAAPAAAPEGMKTWSDEARGVVTGYNGIAVRARPSLNSEKIGRYGRSHIANIVCKVAGQDVAGNGIWFKVRKHDDPSRHGFIAARYVKNVDYVPYCEHHRWGGGDGTWGY</sequence>
<reference evidence="3 4" key="1">
    <citation type="submission" date="2020-02" db="EMBL/GenBank/DDBJ databases">
        <title>Whole-genome analyses of novel actinobacteria.</title>
        <authorList>
            <person name="Sahin N."/>
        </authorList>
    </citation>
    <scope>NUCLEOTIDE SEQUENCE [LARGE SCALE GENOMIC DNA]</scope>
    <source>
        <strain evidence="3 4">A7024</strain>
    </source>
</reference>
<evidence type="ECO:0000256" key="1">
    <source>
        <dbReference type="SAM" id="SignalP"/>
    </source>
</evidence>
<feature type="chain" id="PRO_5026196874" evidence="1">
    <location>
        <begin position="29"/>
        <end position="136"/>
    </location>
</feature>
<dbReference type="Gene3D" id="2.30.30.40">
    <property type="entry name" value="SH3 Domains"/>
    <property type="match status" value="1"/>
</dbReference>
<dbReference type="AlphaFoldDB" id="A0A6G4UD48"/>
<keyword evidence="1" id="KW-0732">Signal</keyword>
<accession>A0A6G4UD48</accession>